<reference evidence="2" key="1">
    <citation type="submission" date="2020-02" db="EMBL/GenBank/DDBJ databases">
        <authorList>
            <person name="Meier V. D."/>
        </authorList>
    </citation>
    <scope>NUCLEOTIDE SEQUENCE</scope>
    <source>
        <strain evidence="2">AVDCRST_MAG26</strain>
    </source>
</reference>
<dbReference type="AlphaFoldDB" id="A0A6J4HT75"/>
<dbReference type="EMBL" id="CADCTK010000241">
    <property type="protein sequence ID" value="CAA9232775.1"/>
    <property type="molecule type" value="Genomic_DNA"/>
</dbReference>
<evidence type="ECO:0000313" key="2">
    <source>
        <dbReference type="EMBL" id="CAA9232775.1"/>
    </source>
</evidence>
<feature type="non-terminal residue" evidence="2">
    <location>
        <position position="113"/>
    </location>
</feature>
<proteinExistence type="predicted"/>
<name>A0A6J4HT75_9CHLR</name>
<organism evidence="2">
    <name type="scientific">uncultured Chloroflexia bacterium</name>
    <dbReference type="NCBI Taxonomy" id="1672391"/>
    <lineage>
        <taxon>Bacteria</taxon>
        <taxon>Bacillati</taxon>
        <taxon>Chloroflexota</taxon>
        <taxon>Chloroflexia</taxon>
        <taxon>environmental samples</taxon>
    </lineage>
</organism>
<accession>A0A6J4HT75</accession>
<evidence type="ECO:0000256" key="1">
    <source>
        <dbReference type="SAM" id="MobiDB-lite"/>
    </source>
</evidence>
<feature type="compositionally biased region" description="Low complexity" evidence="1">
    <location>
        <begin position="1"/>
        <end position="22"/>
    </location>
</feature>
<gene>
    <name evidence="2" type="ORF">AVDCRST_MAG26-1045</name>
</gene>
<feature type="non-terminal residue" evidence="2">
    <location>
        <position position="1"/>
    </location>
</feature>
<sequence>ERPGQACAALPEARRAPLPSAACIRRPNHPRPSPRAGQARVARLLPARQGPEPARDLAPTRARRRPRGAPASRQQHARYPPGSPALQMGVASARTFLPLRGRSNPCAGAGRRM</sequence>
<protein>
    <submittedName>
        <fullName evidence="2">Uncharacterized protein</fullName>
    </submittedName>
</protein>
<feature type="region of interest" description="Disordered" evidence="1">
    <location>
        <begin position="1"/>
        <end position="86"/>
    </location>
</feature>